<sequence length="248" mass="27216">MSELALVGTGEGVSGVDERTVDVSRDSEHEPSRERLAQELLDRLTPLMSALGLLFLLVVVGERMATPGTAMHLAMTVTGWLLWAAFVAEFIARLSMAEQRGRFLRRNWWQVIFLVLPFLRILRLTRSLRLLRTGRMLSSTVRSSRSAGRLLSDRVAWLGMVTVIVVIAAGELLYEFDRPAESFALTLHATALMAVSGEPTGATSAYGKLVELLLALYAVTVFASLAGAFGAYFMGDRKRTPPDDEGAQ</sequence>
<keyword evidence="2 5" id="KW-0812">Transmembrane</keyword>
<evidence type="ECO:0000256" key="2">
    <source>
        <dbReference type="ARBA" id="ARBA00022692"/>
    </source>
</evidence>
<comment type="subcellular location">
    <subcellularLocation>
        <location evidence="1">Membrane</location>
        <topology evidence="1">Multi-pass membrane protein</topology>
    </subcellularLocation>
</comment>
<feature type="transmembrane region" description="Helical" evidence="5">
    <location>
        <begin position="108"/>
        <end position="125"/>
    </location>
</feature>
<evidence type="ECO:0000256" key="3">
    <source>
        <dbReference type="ARBA" id="ARBA00022989"/>
    </source>
</evidence>
<feature type="transmembrane region" description="Helical" evidence="5">
    <location>
        <begin position="214"/>
        <end position="234"/>
    </location>
</feature>
<protein>
    <recommendedName>
        <fullName evidence="8">Voltage-gated potassium channel</fullName>
    </recommendedName>
</protein>
<evidence type="ECO:0000313" key="6">
    <source>
        <dbReference type="EMBL" id="MEZ3182751.1"/>
    </source>
</evidence>
<dbReference type="Proteomes" id="UP001567537">
    <property type="component" value="Unassembled WGS sequence"/>
</dbReference>
<dbReference type="InterPro" id="IPR027359">
    <property type="entry name" value="Volt_channel_dom_sf"/>
</dbReference>
<evidence type="ECO:0000256" key="1">
    <source>
        <dbReference type="ARBA" id="ARBA00004141"/>
    </source>
</evidence>
<keyword evidence="3 5" id="KW-1133">Transmembrane helix</keyword>
<evidence type="ECO:0008006" key="8">
    <source>
        <dbReference type="Google" id="ProtNLM"/>
    </source>
</evidence>
<dbReference type="RefSeq" id="WP_371243739.1">
    <property type="nucleotide sequence ID" value="NZ_JAHWZY010000051.1"/>
</dbReference>
<keyword evidence="4 5" id="KW-0472">Membrane</keyword>
<reference evidence="6 7" key="1">
    <citation type="journal article" date="2021" name="Res Sq">
        <title>Streptomyces Pimoensis sp. nov., Isolated From the Taklimakan Desert in Xinjiang, China.</title>
        <authorList>
            <person name="Zhang P."/>
            <person name="Luo X."/>
            <person name="Luo X."/>
            <person name="Liu Z."/>
            <person name="Xia Z."/>
            <person name="Wan C."/>
            <person name="zhang L."/>
        </authorList>
    </citation>
    <scope>NUCLEOTIDE SEQUENCE [LARGE SCALE GENOMIC DNA]</scope>
    <source>
        <strain evidence="6 7">TRM75549</strain>
    </source>
</reference>
<dbReference type="SUPFAM" id="SSF81324">
    <property type="entry name" value="Voltage-gated potassium channels"/>
    <property type="match status" value="1"/>
</dbReference>
<organism evidence="6 7">
    <name type="scientific">Streptomyces pimonensis</name>
    <dbReference type="NCBI Taxonomy" id="2860288"/>
    <lineage>
        <taxon>Bacteria</taxon>
        <taxon>Bacillati</taxon>
        <taxon>Actinomycetota</taxon>
        <taxon>Actinomycetes</taxon>
        <taxon>Kitasatosporales</taxon>
        <taxon>Streptomycetaceae</taxon>
        <taxon>Streptomyces</taxon>
    </lineage>
</organism>
<feature type="transmembrane region" description="Helical" evidence="5">
    <location>
        <begin position="155"/>
        <end position="174"/>
    </location>
</feature>
<gene>
    <name evidence="6" type="ORF">KYY02_30070</name>
</gene>
<evidence type="ECO:0000313" key="7">
    <source>
        <dbReference type="Proteomes" id="UP001567537"/>
    </source>
</evidence>
<feature type="transmembrane region" description="Helical" evidence="5">
    <location>
        <begin position="73"/>
        <end position="96"/>
    </location>
</feature>
<name>A0ABV4J737_9ACTN</name>
<evidence type="ECO:0000256" key="4">
    <source>
        <dbReference type="ARBA" id="ARBA00023136"/>
    </source>
</evidence>
<dbReference type="EMBL" id="JAHWZY010000051">
    <property type="protein sequence ID" value="MEZ3182751.1"/>
    <property type="molecule type" value="Genomic_DNA"/>
</dbReference>
<proteinExistence type="predicted"/>
<feature type="transmembrane region" description="Helical" evidence="5">
    <location>
        <begin position="44"/>
        <end position="61"/>
    </location>
</feature>
<evidence type="ECO:0000256" key="5">
    <source>
        <dbReference type="SAM" id="Phobius"/>
    </source>
</evidence>
<keyword evidence="7" id="KW-1185">Reference proteome</keyword>
<comment type="caution">
    <text evidence="6">The sequence shown here is derived from an EMBL/GenBank/DDBJ whole genome shotgun (WGS) entry which is preliminary data.</text>
</comment>
<dbReference type="Gene3D" id="1.20.120.350">
    <property type="entry name" value="Voltage-gated potassium channels. Chain C"/>
    <property type="match status" value="1"/>
</dbReference>
<accession>A0ABV4J737</accession>